<name>A0ABQ9C3D1_9ROSI</name>
<keyword evidence="2" id="KW-0472">Membrane</keyword>
<feature type="transmembrane region" description="Helical" evidence="2">
    <location>
        <begin position="69"/>
        <end position="88"/>
    </location>
</feature>
<protein>
    <submittedName>
        <fullName evidence="3">Uncharacterized protein</fullName>
    </submittedName>
</protein>
<reference evidence="3" key="2">
    <citation type="journal article" date="2023" name="Int. J. Mol. Sci.">
        <title>De Novo Assembly and Annotation of 11 Diverse Shrub Willow (Salix) Genomes Reveals Novel Gene Organization in Sex-Linked Regions.</title>
        <authorList>
            <person name="Hyden B."/>
            <person name="Feng K."/>
            <person name="Yates T.B."/>
            <person name="Jawdy S."/>
            <person name="Cereghino C."/>
            <person name="Smart L.B."/>
            <person name="Muchero W."/>
        </authorList>
    </citation>
    <scope>NUCLEOTIDE SEQUENCE</scope>
    <source>
        <tissue evidence="3">Shoot tip</tissue>
    </source>
</reference>
<sequence>MQRLSLGSPVTKLHPHGGADTLLCKNDTKPSSTSLSPDADDLDHKSTKRRRFSSSLSVLSPAPPKPEKLIHLIPFLILFCFLVLFLLSHTPSQSDLARFNGFYNHIEAASESIDALSEVRRGDVLAIRSFRNLQGIAADELTSLQISLPPQIRPFLSRFFWLLLFL</sequence>
<keyword evidence="2" id="KW-1133">Transmembrane helix</keyword>
<keyword evidence="4" id="KW-1185">Reference proteome</keyword>
<dbReference type="PANTHER" id="PTHR35297:SF2">
    <property type="entry name" value="PROTEIN, PUTATIVE-RELATED"/>
    <property type="match status" value="1"/>
</dbReference>
<dbReference type="PANTHER" id="PTHR35297">
    <property type="entry name" value="PROTEIN, PUTATIVE-RELATED"/>
    <property type="match status" value="1"/>
</dbReference>
<organism evidence="3 4">
    <name type="scientific">Salix suchowensis</name>
    <dbReference type="NCBI Taxonomy" id="1278906"/>
    <lineage>
        <taxon>Eukaryota</taxon>
        <taxon>Viridiplantae</taxon>
        <taxon>Streptophyta</taxon>
        <taxon>Embryophyta</taxon>
        <taxon>Tracheophyta</taxon>
        <taxon>Spermatophyta</taxon>
        <taxon>Magnoliopsida</taxon>
        <taxon>eudicotyledons</taxon>
        <taxon>Gunneridae</taxon>
        <taxon>Pentapetalae</taxon>
        <taxon>rosids</taxon>
        <taxon>fabids</taxon>
        <taxon>Malpighiales</taxon>
        <taxon>Salicaceae</taxon>
        <taxon>Saliceae</taxon>
        <taxon>Salix</taxon>
    </lineage>
</organism>
<keyword evidence="2" id="KW-0812">Transmembrane</keyword>
<evidence type="ECO:0000256" key="1">
    <source>
        <dbReference type="SAM" id="MobiDB-lite"/>
    </source>
</evidence>
<reference evidence="3" key="1">
    <citation type="submission" date="2022-10" db="EMBL/GenBank/DDBJ databases">
        <authorList>
            <person name="Hyden B.L."/>
            <person name="Feng K."/>
            <person name="Yates T."/>
            <person name="Jawdy S."/>
            <person name="Smart L.B."/>
            <person name="Muchero W."/>
        </authorList>
    </citation>
    <scope>NUCLEOTIDE SEQUENCE</scope>
    <source>
        <tissue evidence="3">Shoot tip</tissue>
    </source>
</reference>
<comment type="caution">
    <text evidence="3">The sequence shown here is derived from an EMBL/GenBank/DDBJ whole genome shotgun (WGS) entry which is preliminary data.</text>
</comment>
<accession>A0ABQ9C3D1</accession>
<dbReference type="EMBL" id="JAPFFI010000005">
    <property type="protein sequence ID" value="KAJ6394052.1"/>
    <property type="molecule type" value="Genomic_DNA"/>
</dbReference>
<evidence type="ECO:0000256" key="2">
    <source>
        <dbReference type="SAM" id="Phobius"/>
    </source>
</evidence>
<evidence type="ECO:0000313" key="3">
    <source>
        <dbReference type="EMBL" id="KAJ6394052.1"/>
    </source>
</evidence>
<feature type="region of interest" description="Disordered" evidence="1">
    <location>
        <begin position="1"/>
        <end position="48"/>
    </location>
</feature>
<proteinExistence type="predicted"/>
<dbReference type="Proteomes" id="UP001141253">
    <property type="component" value="Chromosome 1"/>
</dbReference>
<evidence type="ECO:0000313" key="4">
    <source>
        <dbReference type="Proteomes" id="UP001141253"/>
    </source>
</evidence>
<gene>
    <name evidence="3" type="ORF">OIU77_023311</name>
</gene>